<dbReference type="Gene3D" id="2.30.30.190">
    <property type="entry name" value="CAP Gly-rich-like domain"/>
    <property type="match status" value="1"/>
</dbReference>
<dbReference type="GO" id="GO:0035371">
    <property type="term" value="C:microtubule plus-end"/>
    <property type="evidence" value="ECO:0007669"/>
    <property type="project" value="TreeGrafter"/>
</dbReference>
<dbReference type="PANTHER" id="PTHR18916">
    <property type="entry name" value="DYNACTIN 1-RELATED MICROTUBULE-BINDING"/>
    <property type="match status" value="1"/>
</dbReference>
<dbReference type="InterPro" id="IPR000626">
    <property type="entry name" value="Ubiquitin-like_dom"/>
</dbReference>
<dbReference type="InterPro" id="IPR029071">
    <property type="entry name" value="Ubiquitin-like_domsf"/>
</dbReference>
<name>A0A1V6N600_PENPO</name>
<protein>
    <recommendedName>
        <fullName evidence="5">CAP-Gly domain-containing protein</fullName>
    </recommendedName>
</protein>
<comment type="subcellular location">
    <subcellularLocation>
        <location evidence="1">Cytoplasm</location>
    </subcellularLocation>
</comment>
<dbReference type="GO" id="GO:0031122">
    <property type="term" value="P:cytoplasmic microtubule organization"/>
    <property type="evidence" value="ECO:0007669"/>
    <property type="project" value="TreeGrafter"/>
</dbReference>
<dbReference type="InterPro" id="IPR000938">
    <property type="entry name" value="CAP-Gly_domain"/>
</dbReference>
<comment type="similarity">
    <text evidence="4">Belongs to the TBCB family.</text>
</comment>
<dbReference type="SUPFAM" id="SSF54236">
    <property type="entry name" value="Ubiquitin-like"/>
    <property type="match status" value="1"/>
</dbReference>
<dbReference type="STRING" id="60169.A0A1V6N600"/>
<evidence type="ECO:0000313" key="7">
    <source>
        <dbReference type="Proteomes" id="UP000191408"/>
    </source>
</evidence>
<proteinExistence type="inferred from homology"/>
<dbReference type="OrthoDB" id="5295208at2759"/>
<accession>A0A1V6N600</accession>
<evidence type="ECO:0000256" key="1">
    <source>
        <dbReference type="ARBA" id="ARBA00004496"/>
    </source>
</evidence>
<dbReference type="InterPro" id="IPR036859">
    <property type="entry name" value="CAP-Gly_dom_sf"/>
</dbReference>
<reference evidence="7" key="1">
    <citation type="journal article" date="2017" name="Nat. Microbiol.">
        <title>Global analysis of biosynthetic gene clusters reveals vast potential of secondary metabolite production in Penicillium species.</title>
        <authorList>
            <person name="Nielsen J.C."/>
            <person name="Grijseels S."/>
            <person name="Prigent S."/>
            <person name="Ji B."/>
            <person name="Dainat J."/>
            <person name="Nielsen K.F."/>
            <person name="Frisvad J.C."/>
            <person name="Workman M."/>
            <person name="Nielsen J."/>
        </authorList>
    </citation>
    <scope>NUCLEOTIDE SEQUENCE [LARGE SCALE GENOMIC DNA]</scope>
    <source>
        <strain evidence="7">IBT 4502</strain>
    </source>
</reference>
<dbReference type="SMART" id="SM01052">
    <property type="entry name" value="CAP_GLY"/>
    <property type="match status" value="1"/>
</dbReference>
<evidence type="ECO:0000259" key="5">
    <source>
        <dbReference type="PROSITE" id="PS50245"/>
    </source>
</evidence>
<dbReference type="Pfam" id="PF01302">
    <property type="entry name" value="CAP_GLY"/>
    <property type="match status" value="1"/>
</dbReference>
<dbReference type="GO" id="GO:0005938">
    <property type="term" value="C:cell cortex"/>
    <property type="evidence" value="ECO:0007669"/>
    <property type="project" value="TreeGrafter"/>
</dbReference>
<dbReference type="PROSITE" id="PS50245">
    <property type="entry name" value="CAP_GLY_2"/>
    <property type="match status" value="1"/>
</dbReference>
<dbReference type="GO" id="GO:0005634">
    <property type="term" value="C:nucleus"/>
    <property type="evidence" value="ECO:0007669"/>
    <property type="project" value="TreeGrafter"/>
</dbReference>
<gene>
    <name evidence="6" type="ORF">PENPOL_c030G02984</name>
</gene>
<keyword evidence="2" id="KW-0963">Cytoplasm</keyword>
<dbReference type="Gene3D" id="3.10.20.90">
    <property type="entry name" value="Phosphatidylinositol 3-kinase Catalytic Subunit, Chain A, domain 1"/>
    <property type="match status" value="1"/>
</dbReference>
<evidence type="ECO:0000256" key="4">
    <source>
        <dbReference type="ARBA" id="ARBA00025779"/>
    </source>
</evidence>
<dbReference type="Pfam" id="PF14560">
    <property type="entry name" value="Ubiquitin_2"/>
    <property type="match status" value="1"/>
</dbReference>
<keyword evidence="3" id="KW-0143">Chaperone</keyword>
<evidence type="ECO:0000256" key="3">
    <source>
        <dbReference type="ARBA" id="ARBA00023186"/>
    </source>
</evidence>
<organism evidence="6 7">
    <name type="scientific">Penicillium polonicum</name>
    <dbReference type="NCBI Taxonomy" id="60169"/>
    <lineage>
        <taxon>Eukaryota</taxon>
        <taxon>Fungi</taxon>
        <taxon>Dikarya</taxon>
        <taxon>Ascomycota</taxon>
        <taxon>Pezizomycotina</taxon>
        <taxon>Eurotiomycetes</taxon>
        <taxon>Eurotiomycetidae</taxon>
        <taxon>Eurotiales</taxon>
        <taxon>Aspergillaceae</taxon>
        <taxon>Penicillium</taxon>
    </lineage>
</organism>
<dbReference type="SUPFAM" id="SSF74924">
    <property type="entry name" value="Cap-Gly domain"/>
    <property type="match status" value="1"/>
</dbReference>
<dbReference type="PROSITE" id="PS00845">
    <property type="entry name" value="CAP_GLY_1"/>
    <property type="match status" value="1"/>
</dbReference>
<dbReference type="GO" id="GO:0051010">
    <property type="term" value="F:microtubule plus-end binding"/>
    <property type="evidence" value="ECO:0007669"/>
    <property type="project" value="TreeGrafter"/>
</dbReference>
<dbReference type="PANTHER" id="PTHR18916:SF85">
    <property type="entry name" value="TUBULIN-FOLDING COFACTOR B"/>
    <property type="match status" value="1"/>
</dbReference>
<evidence type="ECO:0000256" key="2">
    <source>
        <dbReference type="ARBA" id="ARBA00022490"/>
    </source>
</evidence>
<keyword evidence="7" id="KW-1185">Reference proteome</keyword>
<evidence type="ECO:0000313" key="6">
    <source>
        <dbReference type="EMBL" id="OQD60042.1"/>
    </source>
</evidence>
<feature type="domain" description="CAP-Gly" evidence="5">
    <location>
        <begin position="239"/>
        <end position="273"/>
    </location>
</feature>
<dbReference type="EMBL" id="MDYM01000030">
    <property type="protein sequence ID" value="OQD60042.1"/>
    <property type="molecule type" value="Genomic_DNA"/>
</dbReference>
<dbReference type="AlphaFoldDB" id="A0A1V6N600"/>
<comment type="caution">
    <text evidence="6">The sequence shown here is derived from an EMBL/GenBank/DDBJ whole genome shotgun (WGS) entry which is preliminary data.</text>
</comment>
<sequence length="298" mass="33432">MLTFLSRNTQRQKQLIHRDNMTFQPTPVDISVIITNAALAKPGHSEPRFLTERRITPTWTVMQVKAKLETMTGIPPGCQRLRVKVPGRPDQWADGDDRLIGDWGLVKGSEIEVNDSRPQTMRANFTDLSSVEKYVLPTETYEARSDSVLAWKKSQKLGRFDPNALSPEDALRYQVEKDQNEVQTRGITIAKRAIVLPSSPPHIRRGTIRFVGPVPTIPITGPGRELQQDAELPADLQPIWVGIELDEPMGKNDGTVGGQRYFECLGNRGVFVKPEKVEVGEFPPLGLDDDLDDLMEEI</sequence>
<dbReference type="Proteomes" id="UP000191408">
    <property type="component" value="Unassembled WGS sequence"/>
</dbReference>